<dbReference type="InterPro" id="IPR032092">
    <property type="entry name" value="PilW"/>
</dbReference>
<proteinExistence type="predicted"/>
<gene>
    <name evidence="1" type="ORF">AVW16_03490</name>
</gene>
<dbReference type="GO" id="GO:0043683">
    <property type="term" value="P:type IV pilus assembly"/>
    <property type="evidence" value="ECO:0007669"/>
    <property type="project" value="InterPro"/>
</dbReference>
<protein>
    <recommendedName>
        <fullName evidence="3">Pilus assembly protein PilW</fullName>
    </recommendedName>
</protein>
<evidence type="ECO:0000313" key="1">
    <source>
        <dbReference type="EMBL" id="KZE25371.1"/>
    </source>
</evidence>
<accession>A0A165ELB5</accession>
<dbReference type="Pfam" id="PF16074">
    <property type="entry name" value="PilW"/>
    <property type="match status" value="1"/>
</dbReference>
<keyword evidence="2" id="KW-1185">Reference proteome</keyword>
<evidence type="ECO:0000313" key="2">
    <source>
        <dbReference type="Proteomes" id="UP000076625"/>
    </source>
</evidence>
<dbReference type="AlphaFoldDB" id="A0A165ELB5"/>
<reference evidence="2" key="1">
    <citation type="submission" date="2016-01" db="EMBL/GenBank/DDBJ databases">
        <title>Draft genome of Chromobacterium sp. F49.</title>
        <authorList>
            <person name="Hong K.W."/>
        </authorList>
    </citation>
    <scope>NUCLEOTIDE SEQUENCE [LARGE SCALE GENOMIC DNA]</scope>
    <source>
        <strain evidence="2">CN10</strain>
    </source>
</reference>
<name>A0A165ELB5_9NEIS</name>
<comment type="caution">
    <text evidence="1">The sequence shown here is derived from an EMBL/GenBank/DDBJ whole genome shotgun (WGS) entry which is preliminary data.</text>
</comment>
<sequence>MTLVELMVAMALGLIVLLAVAALFARSSAVSRSQEQNAILVENARFAFGELERAVRQAGFNGGASVGAPVSISLAAGSAGWSDELTVRYDGSLLASGAATMADCSGLPLASQARISNRFFVEASAGQRRLRCHSSLSGETVTVAEGIEAFKVLKGFADGDAEQCRMSRLLPASVATPDASAPRMIALKVALVARAPQPVPANEAAMPPLALFGDHMPAAAALQAGDLPAGDFLRRAFSTTFYLRNSCSK</sequence>
<dbReference type="STRING" id="1452487.AVW16_03490"/>
<evidence type="ECO:0008006" key="3">
    <source>
        <dbReference type="Google" id="ProtNLM"/>
    </source>
</evidence>
<organism evidence="1 2">
    <name type="scientific">Crenobacter luteus</name>
    <dbReference type="NCBI Taxonomy" id="1452487"/>
    <lineage>
        <taxon>Bacteria</taxon>
        <taxon>Pseudomonadati</taxon>
        <taxon>Pseudomonadota</taxon>
        <taxon>Betaproteobacteria</taxon>
        <taxon>Neisseriales</taxon>
        <taxon>Neisseriaceae</taxon>
        <taxon>Crenobacter</taxon>
    </lineage>
</organism>
<dbReference type="Proteomes" id="UP000076625">
    <property type="component" value="Unassembled WGS sequence"/>
</dbReference>
<dbReference type="EMBL" id="LQQU01000059">
    <property type="protein sequence ID" value="KZE25371.1"/>
    <property type="molecule type" value="Genomic_DNA"/>
</dbReference>